<evidence type="ECO:0000256" key="2">
    <source>
        <dbReference type="ARBA" id="ARBA00004496"/>
    </source>
</evidence>
<feature type="compositionally biased region" description="Pro residues" evidence="7">
    <location>
        <begin position="648"/>
        <end position="660"/>
    </location>
</feature>
<feature type="compositionally biased region" description="Polar residues" evidence="7">
    <location>
        <begin position="579"/>
        <end position="590"/>
    </location>
</feature>
<feature type="region of interest" description="Disordered" evidence="7">
    <location>
        <begin position="753"/>
        <end position="959"/>
    </location>
</feature>
<feature type="compositionally biased region" description="Polar residues" evidence="7">
    <location>
        <begin position="619"/>
        <end position="644"/>
    </location>
</feature>
<dbReference type="PANTHER" id="PTHR22951">
    <property type="entry name" value="CLATHRIN ASSEMBLY PROTEIN"/>
    <property type="match status" value="1"/>
</dbReference>
<feature type="compositionally biased region" description="Low complexity" evidence="7">
    <location>
        <begin position="797"/>
        <end position="814"/>
    </location>
</feature>
<evidence type="ECO:0000313" key="10">
    <source>
        <dbReference type="Proteomes" id="UP000249464"/>
    </source>
</evidence>
<keyword evidence="6" id="KW-0472">Membrane</keyword>
<dbReference type="InterPro" id="IPR013809">
    <property type="entry name" value="ENTH"/>
</dbReference>
<dbReference type="GO" id="GO:0000149">
    <property type="term" value="F:SNARE binding"/>
    <property type="evidence" value="ECO:0007669"/>
    <property type="project" value="TreeGrafter"/>
</dbReference>
<protein>
    <submittedName>
        <fullName evidence="9">BQ5605_C010g05937 protein</fullName>
    </submittedName>
</protein>
<accession>A0A2X0LUH3</accession>
<dbReference type="SMART" id="SM00273">
    <property type="entry name" value="ENTH"/>
    <property type="match status" value="1"/>
</dbReference>
<dbReference type="Gene3D" id="1.20.58.150">
    <property type="entry name" value="ANTH domain"/>
    <property type="match status" value="1"/>
</dbReference>
<dbReference type="STRING" id="796604.A0A2X0LUH3"/>
<dbReference type="GO" id="GO:0006900">
    <property type="term" value="P:vesicle budding from membrane"/>
    <property type="evidence" value="ECO:0007669"/>
    <property type="project" value="TreeGrafter"/>
</dbReference>
<feature type="compositionally biased region" description="Polar residues" evidence="7">
    <location>
        <begin position="915"/>
        <end position="928"/>
    </location>
</feature>
<evidence type="ECO:0000256" key="5">
    <source>
        <dbReference type="ARBA" id="ARBA00022737"/>
    </source>
</evidence>
<dbReference type="Pfam" id="PF08226">
    <property type="entry name" value="DUF1720"/>
    <property type="match status" value="1"/>
</dbReference>
<sequence length="959" mass="101856">MLDPRSIRSDLGLRSRPNGAVGCQSGAAGLACRRARVRSEVEPYTAPTHRRPRCSRSVRASLGGQVAMNKTVALATKPKRAAPKAKYIDPIVQSTFNQDGSIQEIVRALSTRLRDSNTTVSMRSSWPKLVQPHYSRDTHTRPTVGFQVAFKALLVLHQMMRSGALEPTFSYLASSSVTSQLSFHEAPNISAYGQYLACRIKSYANLNRDVIRDKADRRSMSRLRTLTVEGGLLRETREVQRMIATLVESKFYADDIDDDVSMTALRLLVKDLLVLFTAVNEGVINVLEHYFEMSHVDATTALKIYKTFCRDTEKVVAYLGIAKKLQHVTNIPIPNLKHAPVSLVSSLEEYLNDPNFEHNREEYKENKRIVDGKPRSSSKAPATSASSAATASTSAPAPSASTSSATPSLNEAPKAPTSFTDFFESIEQSQTAMFDPSTGSPTLSYFQQQAVFNPFVQNQMTGMQSPFGMVQPQMTGFPAPNPFMQPQLTGFVQPQMTGYVQPQMTGMAPNPFRQSMMPTGQSPFGAFAGGQPQSQIMQQQATDMPFTAQGGSGFLHPQATGAGPFGNGTRPMSTITSQATGSPFGNTVQPASPFMSQAPATPSSPFAPPQRVASPFGNGVSSPFNSTSSAPATAPLQAQKTGTRNPFAPAPGSVPSPKQPQGPSMNQLAYNAFNQSQQAQAQQQHQQQQQQQPQAQQNQQSGFANGTNGSAFQSSQPTSSFSTVFGNAPSNPTPSALTPVKTGVMGNVASEFASSSSPFGASSGQNASGSTSTTQFSSSSGFSPISTSNPTPFSTFPSTSGLQSPSSPLTSQPTGFGGSTMRAFQPTSTFGNDLAKEFSGASSAPFQSQSQTGNGSSNFSTSSQNQNQFGTNSTGRASSFATSNSSSSAMAPIQTQSTGFNPFRGSTLPPRDSPLSAQRTGFQPSSAFGASLVAENRGQGQGQGQQVGGPSTNASHNLI</sequence>
<dbReference type="Gene3D" id="1.25.40.90">
    <property type="match status" value="2"/>
</dbReference>
<feature type="region of interest" description="Disordered" evidence="7">
    <location>
        <begin position="358"/>
        <end position="416"/>
    </location>
</feature>
<keyword evidence="5" id="KW-0677">Repeat</keyword>
<feature type="compositionally biased region" description="Polar residues" evidence="7">
    <location>
        <begin position="950"/>
        <end position="959"/>
    </location>
</feature>
<reference evidence="9 10" key="1">
    <citation type="submission" date="2016-11" db="EMBL/GenBank/DDBJ databases">
        <authorList>
            <person name="Jaros S."/>
            <person name="Januszkiewicz K."/>
            <person name="Wedrychowicz H."/>
        </authorList>
    </citation>
    <scope>NUCLEOTIDE SEQUENCE [LARGE SCALE GENOMIC DNA]</scope>
</reference>
<dbReference type="GO" id="GO:0072583">
    <property type="term" value="P:clathrin-dependent endocytosis"/>
    <property type="evidence" value="ECO:0007669"/>
    <property type="project" value="InterPro"/>
</dbReference>
<dbReference type="InterPro" id="IPR014712">
    <property type="entry name" value="ANTH_dom_sf"/>
</dbReference>
<dbReference type="SUPFAM" id="SSF48464">
    <property type="entry name" value="ENTH/VHS domain"/>
    <property type="match status" value="1"/>
</dbReference>
<dbReference type="FunFam" id="1.20.58.150:FF:000004">
    <property type="entry name" value="ENTH domain protein"/>
    <property type="match status" value="1"/>
</dbReference>
<dbReference type="PANTHER" id="PTHR22951:SF5">
    <property type="entry name" value="PHOSPHATIDYLINOSITOL-BINDING CLATHRIN ASSEMBLY PROTEIN LAP"/>
    <property type="match status" value="1"/>
</dbReference>
<dbReference type="GO" id="GO:0005545">
    <property type="term" value="F:1-phosphatidylinositol binding"/>
    <property type="evidence" value="ECO:0007669"/>
    <property type="project" value="InterPro"/>
</dbReference>
<comment type="subcellular location">
    <subcellularLocation>
        <location evidence="2">Cytoplasm</location>
    </subcellularLocation>
    <subcellularLocation>
        <location evidence="1">Membrane</location>
        <topology evidence="1">Peripheral membrane protein</topology>
    </subcellularLocation>
</comment>
<keyword evidence="3" id="KW-0963">Cytoplasm</keyword>
<dbReference type="InterPro" id="IPR011417">
    <property type="entry name" value="ANTH_dom"/>
</dbReference>
<dbReference type="InterPro" id="IPR013182">
    <property type="entry name" value="DUF1720"/>
</dbReference>
<feature type="compositionally biased region" description="Low complexity" evidence="7">
    <location>
        <begin position="753"/>
        <end position="788"/>
    </location>
</feature>
<feature type="compositionally biased region" description="Low complexity" evidence="7">
    <location>
        <begin position="846"/>
        <end position="891"/>
    </location>
</feature>
<evidence type="ECO:0000256" key="7">
    <source>
        <dbReference type="SAM" id="MobiDB-lite"/>
    </source>
</evidence>
<feature type="compositionally biased region" description="Low complexity" evidence="7">
    <location>
        <begin position="675"/>
        <end position="700"/>
    </location>
</feature>
<proteinExistence type="predicted"/>
<dbReference type="EMBL" id="FQNC01000012">
    <property type="protein sequence ID" value="SGY13665.1"/>
    <property type="molecule type" value="Genomic_DNA"/>
</dbReference>
<feature type="compositionally biased region" description="Polar residues" evidence="7">
    <location>
        <begin position="661"/>
        <end position="674"/>
    </location>
</feature>
<feature type="compositionally biased region" description="Low complexity" evidence="7">
    <location>
        <begin position="710"/>
        <end position="723"/>
    </location>
</feature>
<evidence type="ECO:0000256" key="6">
    <source>
        <dbReference type="ARBA" id="ARBA00023136"/>
    </source>
</evidence>
<feature type="region of interest" description="Disordered" evidence="7">
    <location>
        <begin position="579"/>
        <end position="739"/>
    </location>
</feature>
<keyword evidence="10" id="KW-1185">Reference proteome</keyword>
<feature type="compositionally biased region" description="Basic and acidic residues" evidence="7">
    <location>
        <begin position="358"/>
        <end position="374"/>
    </location>
</feature>
<dbReference type="SUPFAM" id="SSF89009">
    <property type="entry name" value="GAT-like domain"/>
    <property type="match status" value="1"/>
</dbReference>
<dbReference type="Pfam" id="PF07651">
    <property type="entry name" value="ANTH"/>
    <property type="match status" value="1"/>
</dbReference>
<dbReference type="GO" id="GO:0005546">
    <property type="term" value="F:phosphatidylinositol-4,5-bisphosphate binding"/>
    <property type="evidence" value="ECO:0007669"/>
    <property type="project" value="TreeGrafter"/>
</dbReference>
<dbReference type="GO" id="GO:0032050">
    <property type="term" value="F:clathrin heavy chain binding"/>
    <property type="evidence" value="ECO:0007669"/>
    <property type="project" value="TreeGrafter"/>
</dbReference>
<feature type="compositionally biased region" description="Low complexity" evidence="7">
    <location>
        <begin position="377"/>
        <end position="408"/>
    </location>
</feature>
<dbReference type="PROSITE" id="PS51257">
    <property type="entry name" value="PROKAR_LIPOPROTEIN"/>
    <property type="match status" value="1"/>
</dbReference>
<organism evidence="9 10">
    <name type="scientific">Microbotryum silenes-dioicae</name>
    <dbReference type="NCBI Taxonomy" id="796604"/>
    <lineage>
        <taxon>Eukaryota</taxon>
        <taxon>Fungi</taxon>
        <taxon>Dikarya</taxon>
        <taxon>Basidiomycota</taxon>
        <taxon>Pucciniomycotina</taxon>
        <taxon>Microbotryomycetes</taxon>
        <taxon>Microbotryales</taxon>
        <taxon>Microbotryaceae</taxon>
        <taxon>Microbotryum</taxon>
    </lineage>
</organism>
<name>A0A2X0LUH3_9BASI</name>
<feature type="domain" description="ENTH" evidence="8">
    <location>
        <begin position="60"/>
        <end position="221"/>
    </location>
</feature>
<evidence type="ECO:0000313" key="9">
    <source>
        <dbReference type="EMBL" id="SGY13665.1"/>
    </source>
</evidence>
<dbReference type="InterPro" id="IPR008942">
    <property type="entry name" value="ENTH_VHS"/>
</dbReference>
<dbReference type="GO" id="GO:0005905">
    <property type="term" value="C:clathrin-coated pit"/>
    <property type="evidence" value="ECO:0007669"/>
    <property type="project" value="TreeGrafter"/>
</dbReference>
<evidence type="ECO:0000256" key="3">
    <source>
        <dbReference type="ARBA" id="ARBA00022490"/>
    </source>
</evidence>
<dbReference type="InterPro" id="IPR045192">
    <property type="entry name" value="AP180-like"/>
</dbReference>
<feature type="compositionally biased region" description="Polar residues" evidence="7">
    <location>
        <begin position="724"/>
        <end position="736"/>
    </location>
</feature>
<gene>
    <name evidence="9" type="primary">BQ5605_C010g05937</name>
    <name evidence="9" type="ORF">BQ5605_C010G05937</name>
</gene>
<dbReference type="GO" id="GO:0030136">
    <property type="term" value="C:clathrin-coated vesicle"/>
    <property type="evidence" value="ECO:0007669"/>
    <property type="project" value="InterPro"/>
</dbReference>
<keyword evidence="4" id="KW-0254">Endocytosis</keyword>
<dbReference type="PROSITE" id="PS50942">
    <property type="entry name" value="ENTH"/>
    <property type="match status" value="1"/>
</dbReference>
<dbReference type="Proteomes" id="UP000249464">
    <property type="component" value="Unassembled WGS sequence"/>
</dbReference>
<dbReference type="AlphaFoldDB" id="A0A2X0LUH3"/>
<evidence type="ECO:0000259" key="8">
    <source>
        <dbReference type="PROSITE" id="PS50942"/>
    </source>
</evidence>
<dbReference type="GO" id="GO:0048268">
    <property type="term" value="P:clathrin coat assembly"/>
    <property type="evidence" value="ECO:0007669"/>
    <property type="project" value="InterPro"/>
</dbReference>
<evidence type="ECO:0000256" key="1">
    <source>
        <dbReference type="ARBA" id="ARBA00004170"/>
    </source>
</evidence>
<evidence type="ECO:0000256" key="4">
    <source>
        <dbReference type="ARBA" id="ARBA00022583"/>
    </source>
</evidence>